<sequence>MLDGWAKNKPGSIGIILDVEAHIIHPDGSFASPNESGELIRNDKATRETCIDGWLHTGDQIRIDEDGVLSFEDHTKDTLNISGMHVGLGLHVFYSHFRFPKRRPLVGLSHDVWRLQPVGVRPSSLLLPSFPPSLLVKRSSLHPFPSRELHDIVAIWCAIENTPEIIPVCGRPGMSTGWVVAQRTFDIERTGEITRGMFVTDRREESTAYAPGANRAEVQAQLDLRQLGHGLLESTALPARVNIEDPILLAGGQGEVGLEQKERKGVECLVETPGPSVLLQLLTRTGSGAFNDSHLQMQIDISYKFLRTETLIITIVPSSRKSFLETPNIIEYHEHSYYL</sequence>
<protein>
    <recommendedName>
        <fullName evidence="3">AMP-dependent synthetase/ligase domain-containing protein</fullName>
    </recommendedName>
</protein>
<keyword evidence="2" id="KW-1185">Reference proteome</keyword>
<dbReference type="InterPro" id="IPR042099">
    <property type="entry name" value="ANL_N_sf"/>
</dbReference>
<dbReference type="InterPro" id="IPR036452">
    <property type="entry name" value="Ribo_hydro-like"/>
</dbReference>
<dbReference type="Gene3D" id="3.90.245.10">
    <property type="entry name" value="Ribonucleoside hydrolase-like"/>
    <property type="match status" value="1"/>
</dbReference>
<dbReference type="AlphaFoldDB" id="A0A9P7CZ45"/>
<evidence type="ECO:0000313" key="2">
    <source>
        <dbReference type="Proteomes" id="UP000714275"/>
    </source>
</evidence>
<accession>A0A9P7CZ45</accession>
<name>A0A9P7CZ45_9AGAM</name>
<organism evidence="1 2">
    <name type="scientific">Suillus placidus</name>
    <dbReference type="NCBI Taxonomy" id="48579"/>
    <lineage>
        <taxon>Eukaryota</taxon>
        <taxon>Fungi</taxon>
        <taxon>Dikarya</taxon>
        <taxon>Basidiomycota</taxon>
        <taxon>Agaricomycotina</taxon>
        <taxon>Agaricomycetes</taxon>
        <taxon>Agaricomycetidae</taxon>
        <taxon>Boletales</taxon>
        <taxon>Suillineae</taxon>
        <taxon>Suillaceae</taxon>
        <taxon>Suillus</taxon>
    </lineage>
</organism>
<proteinExistence type="predicted"/>
<dbReference type="EMBL" id="JABBWD010000063">
    <property type="protein sequence ID" value="KAG1770807.1"/>
    <property type="molecule type" value="Genomic_DNA"/>
</dbReference>
<evidence type="ECO:0008006" key="3">
    <source>
        <dbReference type="Google" id="ProtNLM"/>
    </source>
</evidence>
<evidence type="ECO:0000313" key="1">
    <source>
        <dbReference type="EMBL" id="KAG1770807.1"/>
    </source>
</evidence>
<gene>
    <name evidence="1" type="ORF">EV702DRAFT_1248964</name>
</gene>
<reference evidence="1" key="1">
    <citation type="journal article" date="2020" name="New Phytol.">
        <title>Comparative genomics reveals dynamic genome evolution in host specialist ectomycorrhizal fungi.</title>
        <authorList>
            <person name="Lofgren L.A."/>
            <person name="Nguyen N.H."/>
            <person name="Vilgalys R."/>
            <person name="Ruytinx J."/>
            <person name="Liao H.L."/>
            <person name="Branco S."/>
            <person name="Kuo A."/>
            <person name="LaButti K."/>
            <person name="Lipzen A."/>
            <person name="Andreopoulos W."/>
            <person name="Pangilinan J."/>
            <person name="Riley R."/>
            <person name="Hundley H."/>
            <person name="Na H."/>
            <person name="Barry K."/>
            <person name="Grigoriev I.V."/>
            <person name="Stajich J.E."/>
            <person name="Kennedy P.G."/>
        </authorList>
    </citation>
    <scope>NUCLEOTIDE SEQUENCE</scope>
    <source>
        <strain evidence="1">DOB743</strain>
    </source>
</reference>
<dbReference type="Gene3D" id="3.40.50.12780">
    <property type="entry name" value="N-terminal domain of ligase-like"/>
    <property type="match status" value="1"/>
</dbReference>
<dbReference type="GO" id="GO:0016799">
    <property type="term" value="F:hydrolase activity, hydrolyzing N-glycosyl compounds"/>
    <property type="evidence" value="ECO:0007669"/>
    <property type="project" value="InterPro"/>
</dbReference>
<dbReference type="SUPFAM" id="SSF56801">
    <property type="entry name" value="Acetyl-CoA synthetase-like"/>
    <property type="match status" value="1"/>
</dbReference>
<dbReference type="Proteomes" id="UP000714275">
    <property type="component" value="Unassembled WGS sequence"/>
</dbReference>
<dbReference type="OrthoDB" id="5783963at2759"/>
<comment type="caution">
    <text evidence="1">The sequence shown here is derived from an EMBL/GenBank/DDBJ whole genome shotgun (WGS) entry which is preliminary data.</text>
</comment>